<gene>
    <name evidence="2" type="ORF">KUF71_000979</name>
</gene>
<evidence type="ECO:0000313" key="2">
    <source>
        <dbReference type="EMBL" id="KAK3918407.1"/>
    </source>
</evidence>
<evidence type="ECO:0000259" key="1">
    <source>
        <dbReference type="Pfam" id="PF21599"/>
    </source>
</evidence>
<comment type="caution">
    <text evidence="2">The sequence shown here is derived from an EMBL/GenBank/DDBJ whole genome shotgun (WGS) entry which is preliminary data.</text>
</comment>
<proteinExistence type="predicted"/>
<name>A0AAE1HBM2_9NEOP</name>
<dbReference type="InterPro" id="IPR052579">
    <property type="entry name" value="Zinc_finger_SWIM"/>
</dbReference>
<organism evidence="2 3">
    <name type="scientific">Frankliniella fusca</name>
    <dbReference type="NCBI Taxonomy" id="407009"/>
    <lineage>
        <taxon>Eukaryota</taxon>
        <taxon>Metazoa</taxon>
        <taxon>Ecdysozoa</taxon>
        <taxon>Arthropoda</taxon>
        <taxon>Hexapoda</taxon>
        <taxon>Insecta</taxon>
        <taxon>Pterygota</taxon>
        <taxon>Neoptera</taxon>
        <taxon>Paraneoptera</taxon>
        <taxon>Thysanoptera</taxon>
        <taxon>Terebrantia</taxon>
        <taxon>Thripoidea</taxon>
        <taxon>Thripidae</taxon>
        <taxon>Frankliniella</taxon>
    </lineage>
</organism>
<dbReference type="AlphaFoldDB" id="A0AAE1HBM2"/>
<dbReference type="Proteomes" id="UP001219518">
    <property type="component" value="Unassembled WGS sequence"/>
</dbReference>
<reference evidence="2" key="1">
    <citation type="submission" date="2021-07" db="EMBL/GenBank/DDBJ databases">
        <authorList>
            <person name="Catto M.A."/>
            <person name="Jacobson A."/>
            <person name="Kennedy G."/>
            <person name="Labadie P."/>
            <person name="Hunt B.G."/>
            <person name="Srinivasan R."/>
        </authorList>
    </citation>
    <scope>NUCLEOTIDE SEQUENCE</scope>
    <source>
        <strain evidence="2">PL_HMW_Pooled</strain>
        <tissue evidence="2">Head</tissue>
    </source>
</reference>
<protein>
    <recommendedName>
        <fullName evidence="1">ZSWIM3 N-terminal domain-containing protein</fullName>
    </recommendedName>
</protein>
<keyword evidence="3" id="KW-1185">Reference proteome</keyword>
<dbReference type="PANTHER" id="PTHR31569">
    <property type="entry name" value="SWIM-TYPE DOMAIN-CONTAINING PROTEIN"/>
    <property type="match status" value="1"/>
</dbReference>
<accession>A0AAE1HBM2</accession>
<reference evidence="2" key="2">
    <citation type="journal article" date="2023" name="BMC Genomics">
        <title>Pest status, molecular evolution, and epigenetic factors derived from the genome assembly of Frankliniella fusca, a thysanopteran phytovirus vector.</title>
        <authorList>
            <person name="Catto M.A."/>
            <person name="Labadie P.E."/>
            <person name="Jacobson A.L."/>
            <person name="Kennedy G.G."/>
            <person name="Srinivasan R."/>
            <person name="Hunt B.G."/>
        </authorList>
    </citation>
    <scope>NUCLEOTIDE SEQUENCE</scope>
    <source>
        <strain evidence="2">PL_HMW_Pooled</strain>
    </source>
</reference>
<dbReference type="EMBL" id="JAHWGI010000935">
    <property type="protein sequence ID" value="KAK3918407.1"/>
    <property type="molecule type" value="Genomic_DNA"/>
</dbReference>
<dbReference type="Pfam" id="PF21599">
    <property type="entry name" value="ZSWIM3_N"/>
    <property type="match status" value="1"/>
</dbReference>
<dbReference type="PANTHER" id="PTHR31569:SF4">
    <property type="entry name" value="SWIM-TYPE DOMAIN-CONTAINING PROTEIN"/>
    <property type="match status" value="1"/>
</dbReference>
<dbReference type="InterPro" id="IPR048325">
    <property type="entry name" value="ZSWIM3_N"/>
</dbReference>
<evidence type="ECO:0000313" key="3">
    <source>
        <dbReference type="Proteomes" id="UP001219518"/>
    </source>
</evidence>
<sequence>MDDQKEDPPVLEVVQEFKSFAEFEEALQRYQKHNYCLFLRRRSNLCKDNSELKYTNARYECKHFGSKRDNPNLTGERPMQKSYKIGCKAFLYLSLKPKLQRLVVDRFQPEHNHPCSKVTYEGYPEVRRMSRDTIKSVQEFTKLKAKPILIKPLVKAREGDKIILSRDISNVRTKQIRDERQGRSEEEMLLAALN</sequence>
<feature type="domain" description="ZSWIM3 N-terminal" evidence="1">
    <location>
        <begin position="12"/>
        <end position="113"/>
    </location>
</feature>